<dbReference type="EMBL" id="PYGF01000006">
    <property type="protein sequence ID" value="PSL03990.1"/>
    <property type="molecule type" value="Genomic_DNA"/>
</dbReference>
<sequence length="30" mass="3439">MNNLNDSISWIAAMIPVIIIKTVFIQTDNY</sequence>
<protein>
    <submittedName>
        <fullName evidence="2">Uncharacterized protein</fullName>
    </submittedName>
</protein>
<evidence type="ECO:0000313" key="2">
    <source>
        <dbReference type="EMBL" id="PSL03990.1"/>
    </source>
</evidence>
<evidence type="ECO:0000313" key="3">
    <source>
        <dbReference type="Proteomes" id="UP000240708"/>
    </source>
</evidence>
<feature type="transmembrane region" description="Helical" evidence="1">
    <location>
        <begin position="7"/>
        <end position="25"/>
    </location>
</feature>
<reference evidence="2 3" key="1">
    <citation type="submission" date="2018-03" db="EMBL/GenBank/DDBJ databases">
        <title>Genomic Encyclopedia of Archaeal and Bacterial Type Strains, Phase II (KMG-II): from individual species to whole genera.</title>
        <authorList>
            <person name="Goeker M."/>
        </authorList>
    </citation>
    <scope>NUCLEOTIDE SEQUENCE [LARGE SCALE GENOMIC DNA]</scope>
    <source>
        <strain evidence="2 3">DSM 28057</strain>
    </source>
</reference>
<accession>A0A2P8E3F3</accession>
<gene>
    <name evidence="2" type="ORF">CLV48_106231</name>
</gene>
<proteinExistence type="predicted"/>
<keyword evidence="1" id="KW-0472">Membrane</keyword>
<keyword evidence="1" id="KW-0812">Transmembrane</keyword>
<dbReference type="Proteomes" id="UP000240708">
    <property type="component" value="Unassembled WGS sequence"/>
</dbReference>
<evidence type="ECO:0000256" key="1">
    <source>
        <dbReference type="SAM" id="Phobius"/>
    </source>
</evidence>
<dbReference type="AlphaFoldDB" id="A0A2P8E3F3"/>
<organism evidence="2 3">
    <name type="scientific">Cecembia rubra</name>
    <dbReference type="NCBI Taxonomy" id="1485585"/>
    <lineage>
        <taxon>Bacteria</taxon>
        <taxon>Pseudomonadati</taxon>
        <taxon>Bacteroidota</taxon>
        <taxon>Cytophagia</taxon>
        <taxon>Cytophagales</taxon>
        <taxon>Cyclobacteriaceae</taxon>
        <taxon>Cecembia</taxon>
    </lineage>
</organism>
<comment type="caution">
    <text evidence="2">The sequence shown here is derived from an EMBL/GenBank/DDBJ whole genome shotgun (WGS) entry which is preliminary data.</text>
</comment>
<name>A0A2P8E3F3_9BACT</name>
<keyword evidence="1" id="KW-1133">Transmembrane helix</keyword>
<keyword evidence="3" id="KW-1185">Reference proteome</keyword>